<evidence type="ECO:0000313" key="11">
    <source>
        <dbReference type="Proteomes" id="UP000000271"/>
    </source>
</evidence>
<dbReference type="eggNOG" id="COG5001">
    <property type="taxonomic scope" value="Bacteria"/>
</dbReference>
<keyword evidence="5 7" id="KW-0472">Membrane</keyword>
<dbReference type="Gene3D" id="3.30.70.270">
    <property type="match status" value="1"/>
</dbReference>
<keyword evidence="6" id="KW-0175">Coiled coil</keyword>
<dbReference type="CDD" id="cd01948">
    <property type="entry name" value="EAL"/>
    <property type="match status" value="1"/>
</dbReference>
<dbReference type="SUPFAM" id="SSF141868">
    <property type="entry name" value="EAL domain-like"/>
    <property type="match status" value="1"/>
</dbReference>
<dbReference type="AlphaFoldDB" id="D6XXV5"/>
<dbReference type="KEGG" id="bse:Bsel_2648"/>
<dbReference type="Pfam" id="PF00990">
    <property type="entry name" value="GGDEF"/>
    <property type="match status" value="1"/>
</dbReference>
<keyword evidence="2" id="KW-1003">Cell membrane</keyword>
<dbReference type="RefSeq" id="WP_013173568.1">
    <property type="nucleotide sequence ID" value="NC_014219.1"/>
</dbReference>
<dbReference type="PANTHER" id="PTHR33121:SF70">
    <property type="entry name" value="SIGNALING PROTEIN YKOW"/>
    <property type="match status" value="1"/>
</dbReference>
<keyword evidence="11" id="KW-1185">Reference proteome</keyword>
<evidence type="ECO:0000256" key="2">
    <source>
        <dbReference type="ARBA" id="ARBA00022475"/>
    </source>
</evidence>
<reference evidence="10" key="1">
    <citation type="submission" date="2009-10" db="EMBL/GenBank/DDBJ databases">
        <title>Complete sequence of Bacillus selenitireducens MLS10.</title>
        <authorList>
            <consortium name="US DOE Joint Genome Institute"/>
            <person name="Lucas S."/>
            <person name="Copeland A."/>
            <person name="Lapidus A."/>
            <person name="Glavina del Rio T."/>
            <person name="Dalin E."/>
            <person name="Tice H."/>
            <person name="Bruce D."/>
            <person name="Goodwin L."/>
            <person name="Pitluck S."/>
            <person name="Sims D."/>
            <person name="Brettin T."/>
            <person name="Detter J.C."/>
            <person name="Han C."/>
            <person name="Larimer F."/>
            <person name="Land M."/>
            <person name="Hauser L."/>
            <person name="Kyrpides N."/>
            <person name="Ovchinnikova G."/>
            <person name="Stolz J."/>
        </authorList>
    </citation>
    <scope>NUCLEOTIDE SEQUENCE [LARGE SCALE GENOMIC DNA]</scope>
    <source>
        <strain evidence="10">MLS10</strain>
    </source>
</reference>
<evidence type="ECO:0000256" key="1">
    <source>
        <dbReference type="ARBA" id="ARBA00004651"/>
    </source>
</evidence>
<keyword evidence="3 7" id="KW-0812">Transmembrane</keyword>
<accession>D6XXV5</accession>
<gene>
    <name evidence="10" type="ordered locus">Bsel_2648</name>
</gene>
<dbReference type="InterPro" id="IPR001633">
    <property type="entry name" value="EAL_dom"/>
</dbReference>
<feature type="coiled-coil region" evidence="6">
    <location>
        <begin position="361"/>
        <end position="388"/>
    </location>
</feature>
<dbReference type="InterPro" id="IPR029787">
    <property type="entry name" value="Nucleotide_cyclase"/>
</dbReference>
<dbReference type="InterPro" id="IPR043128">
    <property type="entry name" value="Rev_trsase/Diguanyl_cyclase"/>
</dbReference>
<evidence type="ECO:0000259" key="9">
    <source>
        <dbReference type="PROSITE" id="PS50887"/>
    </source>
</evidence>
<name>D6XXV5_BACIE</name>
<dbReference type="Pfam" id="PF00563">
    <property type="entry name" value="EAL"/>
    <property type="match status" value="1"/>
</dbReference>
<dbReference type="PROSITE" id="PS50887">
    <property type="entry name" value="GGDEF"/>
    <property type="match status" value="1"/>
</dbReference>
<dbReference type="GO" id="GO:0005886">
    <property type="term" value="C:plasma membrane"/>
    <property type="evidence" value="ECO:0007669"/>
    <property type="project" value="UniProtKB-SubCell"/>
</dbReference>
<dbReference type="InterPro" id="IPR029151">
    <property type="entry name" value="Sensor-like_sf"/>
</dbReference>
<dbReference type="Gene3D" id="3.30.450.20">
    <property type="entry name" value="PAS domain"/>
    <property type="match status" value="2"/>
</dbReference>
<dbReference type="InterPro" id="IPR033479">
    <property type="entry name" value="dCache_1"/>
</dbReference>
<dbReference type="PANTHER" id="PTHR33121">
    <property type="entry name" value="CYCLIC DI-GMP PHOSPHODIESTERASE PDEF"/>
    <property type="match status" value="1"/>
</dbReference>
<comment type="subcellular location">
    <subcellularLocation>
        <location evidence="1">Cell membrane</location>
        <topology evidence="1">Multi-pass membrane protein</topology>
    </subcellularLocation>
</comment>
<feature type="domain" description="EAL" evidence="8">
    <location>
        <begin position="672"/>
        <end position="923"/>
    </location>
</feature>
<dbReference type="GO" id="GO:0071111">
    <property type="term" value="F:cyclic-guanylate-specific phosphodiesterase activity"/>
    <property type="evidence" value="ECO:0007669"/>
    <property type="project" value="InterPro"/>
</dbReference>
<dbReference type="Pfam" id="PF02743">
    <property type="entry name" value="dCache_1"/>
    <property type="match status" value="1"/>
</dbReference>
<dbReference type="CDD" id="cd18773">
    <property type="entry name" value="PDC1_HK_sensor"/>
    <property type="match status" value="1"/>
</dbReference>
<dbReference type="SUPFAM" id="SSF55073">
    <property type="entry name" value="Nucleotide cyclase"/>
    <property type="match status" value="1"/>
</dbReference>
<evidence type="ECO:0000256" key="4">
    <source>
        <dbReference type="ARBA" id="ARBA00022989"/>
    </source>
</evidence>
<evidence type="ECO:0000256" key="7">
    <source>
        <dbReference type="SAM" id="Phobius"/>
    </source>
</evidence>
<dbReference type="InterPro" id="IPR035919">
    <property type="entry name" value="EAL_sf"/>
</dbReference>
<dbReference type="InterPro" id="IPR050706">
    <property type="entry name" value="Cyclic-di-GMP_PDE-like"/>
</dbReference>
<feature type="domain" description="GGDEF" evidence="9">
    <location>
        <begin position="531"/>
        <end position="662"/>
    </location>
</feature>
<evidence type="ECO:0000256" key="3">
    <source>
        <dbReference type="ARBA" id="ARBA00022692"/>
    </source>
</evidence>
<dbReference type="EMBL" id="CP001791">
    <property type="protein sequence ID" value="ADI00148.1"/>
    <property type="molecule type" value="Genomic_DNA"/>
</dbReference>
<dbReference type="Gene3D" id="3.20.20.450">
    <property type="entry name" value="EAL domain"/>
    <property type="match status" value="1"/>
</dbReference>
<keyword evidence="4 7" id="KW-1133">Transmembrane helix</keyword>
<dbReference type="CDD" id="cd12912">
    <property type="entry name" value="PDC2_MCP_like"/>
    <property type="match status" value="1"/>
</dbReference>
<dbReference type="SMART" id="SM00052">
    <property type="entry name" value="EAL"/>
    <property type="match status" value="1"/>
</dbReference>
<dbReference type="SUPFAM" id="SSF103190">
    <property type="entry name" value="Sensory domain-like"/>
    <property type="match status" value="1"/>
</dbReference>
<evidence type="ECO:0000259" key="8">
    <source>
        <dbReference type="PROSITE" id="PS50883"/>
    </source>
</evidence>
<dbReference type="STRING" id="439292.Bsel_2648"/>
<dbReference type="Proteomes" id="UP000000271">
    <property type="component" value="Chromosome"/>
</dbReference>
<evidence type="ECO:0000256" key="6">
    <source>
        <dbReference type="SAM" id="Coils"/>
    </source>
</evidence>
<evidence type="ECO:0000256" key="5">
    <source>
        <dbReference type="ARBA" id="ARBA00023136"/>
    </source>
</evidence>
<dbReference type="OrthoDB" id="9759607at2"/>
<dbReference type="PROSITE" id="PS50883">
    <property type="entry name" value="EAL"/>
    <property type="match status" value="1"/>
</dbReference>
<dbReference type="InterPro" id="IPR000160">
    <property type="entry name" value="GGDEF_dom"/>
</dbReference>
<dbReference type="SMART" id="SM00267">
    <property type="entry name" value="GGDEF"/>
    <property type="match status" value="1"/>
</dbReference>
<dbReference type="HOGENOM" id="CLU_000445_70_44_9"/>
<organism evidence="10 11">
    <name type="scientific">Bacillus selenitireducens (strain ATCC 700615 / DSM 15326 / MLS10)</name>
    <dbReference type="NCBI Taxonomy" id="439292"/>
    <lineage>
        <taxon>Bacteria</taxon>
        <taxon>Bacillati</taxon>
        <taxon>Bacillota</taxon>
        <taxon>Bacilli</taxon>
        <taxon>Bacillales</taxon>
        <taxon>Bacillaceae</taxon>
        <taxon>Salisediminibacterium</taxon>
    </lineage>
</organism>
<feature type="transmembrane region" description="Helical" evidence="7">
    <location>
        <begin position="13"/>
        <end position="34"/>
    </location>
</feature>
<proteinExistence type="predicted"/>
<sequence>MSSYFKFGLTRKIIVLIVSALILNTLIVALFVGLQVHRISTNFLLDALEQETEYVVERVDQFFAKHGLIAEQQASNRFFINALKELETSERVIHDPLYPDIVRDLIAIKSPQSFTNLIYLAVDSQNTLITNRMGYEPRSSFVLSERAWYQDAVASSEYVISDPYIDLSTGKPAITISKAIRDSNHELLGAIGLDILLDDLYEELNAYGVGETGYISIVNRDGLPVYHPEESVIFDDEAPATYLQSLINGEAIDGTDENGRYFSYHQMSETDWYAVAVIDEEEISGPVQSLMQLLGTILFLTTGLFVGIAYVTTKKLTDPLHHLTAKIKQETEEWEKIEIPDPFKTREDEIGELSRTLSSMGKRIRQDLIEANEQNERLLDEVESHKLTQNQLKLMLSVLARTDQAFFIMDVKYTVIYHNETMDQIMIKHTIDIPALVEKLDVSSDSLASMYDEESINHELVLDDHHYDIGLQAFYYEGTLYILGTVEDKSQIIEAYSMIAHLRTYDAFTGLMNKQAFLDHVEKEITRVPLKGACMVLCNINGFRTIQEAKGLEFANNLIFSLRDRLQESLQEGEAIGRTNVEFAMFLLIEEGESIEERLETITARAMESYEIDGEDTFLNLAFGASVYSDKQDTSSQLLDQANAALNHNKDPNEQAVFTFYDERINQMTAYQFMIFNRLQTAVEREEFELHMQPQINAESGRIVGMEALLRWHHEDSYVRPDVFIPIAEKYGIMIKIGDWVLEESMRIAASFAKRGHTVPISVNISGSQFRDPAILSKLDTYLHQTKFDPALLKLELTESILIDDEERCMDVLDKIRNRGIRVSIDDFGTGYSSLSYLKRLNVNELKIDRSFIKGIPKEDNGDITELIISLANKLKLSLVAEGVEEKEQIDFLVSHGCKTIQGYYYYKPMPVSDIEDLLMKNA</sequence>
<protein>
    <submittedName>
        <fullName evidence="10">Diguanylate cyclase/phosphodiesterase with extracellular sensor</fullName>
    </submittedName>
</protein>
<evidence type="ECO:0000313" key="10">
    <source>
        <dbReference type="EMBL" id="ADI00148.1"/>
    </source>
</evidence>